<comment type="caution">
    <text evidence="1">The sequence shown here is derived from an EMBL/GenBank/DDBJ whole genome shotgun (WGS) entry which is preliminary data.</text>
</comment>
<evidence type="ECO:0000313" key="1">
    <source>
        <dbReference type="EMBL" id="CAB1433848.1"/>
    </source>
</evidence>
<protein>
    <submittedName>
        <fullName evidence="1">Uncharacterized protein</fullName>
    </submittedName>
</protein>
<dbReference type="EMBL" id="CADEAL010001602">
    <property type="protein sequence ID" value="CAB1433848.1"/>
    <property type="molecule type" value="Genomic_DNA"/>
</dbReference>
<gene>
    <name evidence="1" type="ORF">PLEPLA_LOCUS21939</name>
</gene>
<evidence type="ECO:0000313" key="2">
    <source>
        <dbReference type="Proteomes" id="UP001153269"/>
    </source>
</evidence>
<reference evidence="1" key="1">
    <citation type="submission" date="2020-03" db="EMBL/GenBank/DDBJ databases">
        <authorList>
            <person name="Weist P."/>
        </authorList>
    </citation>
    <scope>NUCLEOTIDE SEQUENCE</scope>
</reference>
<accession>A0A9N7YQ80</accession>
<dbReference type="AlphaFoldDB" id="A0A9N7YQ80"/>
<sequence length="115" mass="12690">MRGGSEGGVEIPGSRPAYFVTERGSEQLQSKPKWECLMPRTVHRQLLDQLVPAHRSVPLTELLRQLGPLSLGGDQTELVCWNQLGVSQPSRCFISHGGGKRFGVITAKRPNSNLR</sequence>
<name>A0A9N7YQ80_PLEPL</name>
<dbReference type="Proteomes" id="UP001153269">
    <property type="component" value="Unassembled WGS sequence"/>
</dbReference>
<organism evidence="1 2">
    <name type="scientific">Pleuronectes platessa</name>
    <name type="common">European plaice</name>
    <dbReference type="NCBI Taxonomy" id="8262"/>
    <lineage>
        <taxon>Eukaryota</taxon>
        <taxon>Metazoa</taxon>
        <taxon>Chordata</taxon>
        <taxon>Craniata</taxon>
        <taxon>Vertebrata</taxon>
        <taxon>Euteleostomi</taxon>
        <taxon>Actinopterygii</taxon>
        <taxon>Neopterygii</taxon>
        <taxon>Teleostei</taxon>
        <taxon>Neoteleostei</taxon>
        <taxon>Acanthomorphata</taxon>
        <taxon>Carangaria</taxon>
        <taxon>Pleuronectiformes</taxon>
        <taxon>Pleuronectoidei</taxon>
        <taxon>Pleuronectidae</taxon>
        <taxon>Pleuronectes</taxon>
    </lineage>
</organism>
<keyword evidence="2" id="KW-1185">Reference proteome</keyword>
<proteinExistence type="predicted"/>